<dbReference type="InterPro" id="IPR029069">
    <property type="entry name" value="HotDog_dom_sf"/>
</dbReference>
<comment type="caution">
    <text evidence="3">The sequence shown here is derived from an EMBL/GenBank/DDBJ whole genome shotgun (WGS) entry which is preliminary data.</text>
</comment>
<dbReference type="SUPFAM" id="SSF54637">
    <property type="entry name" value="Thioesterase/thiol ester dehydrase-isomerase"/>
    <property type="match status" value="1"/>
</dbReference>
<evidence type="ECO:0000256" key="1">
    <source>
        <dbReference type="ARBA" id="ARBA00022801"/>
    </source>
</evidence>
<dbReference type="NCBIfam" id="TIGR00369">
    <property type="entry name" value="unchar_dom_1"/>
    <property type="match status" value="1"/>
</dbReference>
<feature type="domain" description="Thioesterase" evidence="2">
    <location>
        <begin position="38"/>
        <end position="106"/>
    </location>
</feature>
<dbReference type="Gene3D" id="3.10.129.10">
    <property type="entry name" value="Hotdog Thioesterase"/>
    <property type="match status" value="1"/>
</dbReference>
<dbReference type="InterPro" id="IPR052723">
    <property type="entry name" value="Acyl-CoA_thioesterase_PaaI"/>
</dbReference>
<dbReference type="CDD" id="cd03443">
    <property type="entry name" value="PaaI_thioesterase"/>
    <property type="match status" value="1"/>
</dbReference>
<dbReference type="Pfam" id="PF03061">
    <property type="entry name" value="4HBT"/>
    <property type="match status" value="1"/>
</dbReference>
<name>A0A0M0BUA8_9ARCH</name>
<accession>A0A0M0BUA8</accession>
<dbReference type="GO" id="GO:0016289">
    <property type="term" value="F:acyl-CoA hydrolase activity"/>
    <property type="evidence" value="ECO:0007669"/>
    <property type="project" value="TreeGrafter"/>
</dbReference>
<protein>
    <recommendedName>
        <fullName evidence="2">Thioesterase domain-containing protein</fullName>
    </recommendedName>
</protein>
<dbReference type="PANTHER" id="PTHR42856">
    <property type="entry name" value="ACYL-COENZYME A THIOESTERASE PAAI"/>
    <property type="match status" value="1"/>
</dbReference>
<organism evidence="3 4">
    <name type="scientific">miscellaneous Crenarchaeota group-1 archaeon SG8-32-3</name>
    <dbReference type="NCBI Taxonomy" id="1685125"/>
    <lineage>
        <taxon>Archaea</taxon>
        <taxon>Candidatus Bathyarchaeota</taxon>
        <taxon>MCG-1</taxon>
    </lineage>
</organism>
<keyword evidence="1" id="KW-0378">Hydrolase</keyword>
<evidence type="ECO:0000313" key="4">
    <source>
        <dbReference type="Proteomes" id="UP000054016"/>
    </source>
</evidence>
<proteinExistence type="predicted"/>
<dbReference type="EMBL" id="LFWV01000008">
    <property type="protein sequence ID" value="KON32208.1"/>
    <property type="molecule type" value="Genomic_DNA"/>
</dbReference>
<dbReference type="AlphaFoldDB" id="A0A0M0BUA8"/>
<reference evidence="4" key="1">
    <citation type="submission" date="2015-06" db="EMBL/GenBank/DDBJ databases">
        <title>New insights into the roles of widespread benthic archaea in carbon and nitrogen cycling.</title>
        <authorList>
            <person name="Lazar C.S."/>
            <person name="Baker B.J."/>
            <person name="Seitz K.W."/>
            <person name="Hyde A.S."/>
            <person name="Dick G.J."/>
            <person name="Hinrichs K.-U."/>
            <person name="Teske A.P."/>
        </authorList>
    </citation>
    <scope>NUCLEOTIDE SEQUENCE [LARGE SCALE GENOMIC DNA]</scope>
</reference>
<dbReference type="PANTHER" id="PTHR42856:SF1">
    <property type="entry name" value="ACYL-COENZYME A THIOESTERASE PAAI"/>
    <property type="match status" value="1"/>
</dbReference>
<sequence>MKGKDLFREILGIQVHEAKDGYAKLSLKIAKKHTNALGAAHGGAIFALADCAFAEASNYGEKVAVAVQVSINFLKPAFEGDTLTAEAVRVSDGKTLGLYHVTISKPNKKIAFFSGLAFKT</sequence>
<dbReference type="Proteomes" id="UP000054016">
    <property type="component" value="Unassembled WGS sequence"/>
</dbReference>
<evidence type="ECO:0000259" key="2">
    <source>
        <dbReference type="Pfam" id="PF03061"/>
    </source>
</evidence>
<evidence type="ECO:0000313" key="3">
    <source>
        <dbReference type="EMBL" id="KON32208.1"/>
    </source>
</evidence>
<gene>
    <name evidence="3" type="ORF">AC478_00895</name>
</gene>
<dbReference type="InterPro" id="IPR006683">
    <property type="entry name" value="Thioestr_dom"/>
</dbReference>
<dbReference type="InterPro" id="IPR003736">
    <property type="entry name" value="PAAI_dom"/>
</dbReference>